<feature type="transmembrane region" description="Helical" evidence="6">
    <location>
        <begin position="6"/>
        <end position="26"/>
    </location>
</feature>
<comment type="subcellular location">
    <subcellularLocation>
        <location evidence="1">Cell membrane</location>
        <topology evidence="1">Multi-pass membrane protein</topology>
    </subcellularLocation>
</comment>
<feature type="transmembrane region" description="Helical" evidence="6">
    <location>
        <begin position="38"/>
        <end position="62"/>
    </location>
</feature>
<dbReference type="PANTHER" id="PTHR30086">
    <property type="entry name" value="ARGININE EXPORTER PROTEIN ARGO"/>
    <property type="match status" value="1"/>
</dbReference>
<evidence type="ECO:0000313" key="8">
    <source>
        <dbReference type="Proteomes" id="UP000316612"/>
    </source>
</evidence>
<evidence type="ECO:0000256" key="4">
    <source>
        <dbReference type="ARBA" id="ARBA00022989"/>
    </source>
</evidence>
<feature type="transmembrane region" description="Helical" evidence="6">
    <location>
        <begin position="109"/>
        <end position="128"/>
    </location>
</feature>
<dbReference type="OrthoDB" id="5638726at2"/>
<sequence length="205" mass="21809">MLQPSLLLGFSTGLSLIVAIGAQNAFVLRQGIRKEHVLLTVLLCTISDIILIAAGVSGVGFIVERAPWILTVARVGGTIFLVCYAFFALRRAIAPSSLDSSSSKVQTSAFSVTITALMLTWLNPHVYIDTVLLLGSIGAAQGDGAFAFALGAMAASLTWFTALGFAARFLSRFFANPHSWRILDAAICVLMLIFATLLIAPVFTN</sequence>
<evidence type="ECO:0000256" key="6">
    <source>
        <dbReference type="SAM" id="Phobius"/>
    </source>
</evidence>
<evidence type="ECO:0000256" key="5">
    <source>
        <dbReference type="ARBA" id="ARBA00023136"/>
    </source>
</evidence>
<dbReference type="AlphaFoldDB" id="A0A4Y4DR49"/>
<name>A0A4Y4DR49_GLUUR</name>
<protein>
    <submittedName>
        <fullName evidence="7">Putative transporter</fullName>
    </submittedName>
</protein>
<gene>
    <name evidence="7" type="ORF">AUR04nite_15420</name>
</gene>
<dbReference type="EMBL" id="BJNY01000008">
    <property type="protein sequence ID" value="GED06010.1"/>
    <property type="molecule type" value="Genomic_DNA"/>
</dbReference>
<keyword evidence="8" id="KW-1185">Reference proteome</keyword>
<dbReference type="GO" id="GO:0005886">
    <property type="term" value="C:plasma membrane"/>
    <property type="evidence" value="ECO:0007669"/>
    <property type="project" value="UniProtKB-SubCell"/>
</dbReference>
<dbReference type="GO" id="GO:0015171">
    <property type="term" value="F:amino acid transmembrane transporter activity"/>
    <property type="evidence" value="ECO:0007669"/>
    <property type="project" value="TreeGrafter"/>
</dbReference>
<keyword evidence="5 6" id="KW-0472">Membrane</keyword>
<evidence type="ECO:0000256" key="2">
    <source>
        <dbReference type="ARBA" id="ARBA00022475"/>
    </source>
</evidence>
<dbReference type="RefSeq" id="WP_141363657.1">
    <property type="nucleotide sequence ID" value="NZ_BAAAJL010000003.1"/>
</dbReference>
<keyword evidence="4 6" id="KW-1133">Transmembrane helix</keyword>
<feature type="transmembrane region" description="Helical" evidence="6">
    <location>
        <begin position="148"/>
        <end position="170"/>
    </location>
</feature>
<comment type="caution">
    <text evidence="7">The sequence shown here is derived from an EMBL/GenBank/DDBJ whole genome shotgun (WGS) entry which is preliminary data.</text>
</comment>
<dbReference type="InterPro" id="IPR001123">
    <property type="entry name" value="LeuE-type"/>
</dbReference>
<reference evidence="7 8" key="1">
    <citation type="submission" date="2019-06" db="EMBL/GenBank/DDBJ databases">
        <title>Whole genome shotgun sequence of Glutamicibacter uratoxydans NBRC 15515.</title>
        <authorList>
            <person name="Hosoyama A."/>
            <person name="Uohara A."/>
            <person name="Ohji S."/>
            <person name="Ichikawa N."/>
        </authorList>
    </citation>
    <scope>NUCLEOTIDE SEQUENCE [LARGE SCALE GENOMIC DNA]</scope>
    <source>
        <strain evidence="7 8">NBRC 15515</strain>
    </source>
</reference>
<proteinExistence type="predicted"/>
<evidence type="ECO:0000256" key="3">
    <source>
        <dbReference type="ARBA" id="ARBA00022692"/>
    </source>
</evidence>
<keyword evidence="2" id="KW-1003">Cell membrane</keyword>
<feature type="transmembrane region" description="Helical" evidence="6">
    <location>
        <begin position="68"/>
        <end position="89"/>
    </location>
</feature>
<accession>A0A4Y4DR49</accession>
<organism evidence="7 8">
    <name type="scientific">Glutamicibacter uratoxydans</name>
    <name type="common">Arthrobacter uratoxydans</name>
    <dbReference type="NCBI Taxonomy" id="43667"/>
    <lineage>
        <taxon>Bacteria</taxon>
        <taxon>Bacillati</taxon>
        <taxon>Actinomycetota</taxon>
        <taxon>Actinomycetes</taxon>
        <taxon>Micrococcales</taxon>
        <taxon>Micrococcaceae</taxon>
        <taxon>Glutamicibacter</taxon>
    </lineage>
</organism>
<feature type="transmembrane region" description="Helical" evidence="6">
    <location>
        <begin position="182"/>
        <end position="203"/>
    </location>
</feature>
<dbReference type="Pfam" id="PF01810">
    <property type="entry name" value="LysE"/>
    <property type="match status" value="1"/>
</dbReference>
<keyword evidence="3 6" id="KW-0812">Transmembrane</keyword>
<evidence type="ECO:0000313" key="7">
    <source>
        <dbReference type="EMBL" id="GED06010.1"/>
    </source>
</evidence>
<dbReference type="Proteomes" id="UP000316612">
    <property type="component" value="Unassembled WGS sequence"/>
</dbReference>
<dbReference type="PANTHER" id="PTHR30086:SF20">
    <property type="entry name" value="ARGININE EXPORTER PROTEIN ARGO-RELATED"/>
    <property type="match status" value="1"/>
</dbReference>
<evidence type="ECO:0000256" key="1">
    <source>
        <dbReference type="ARBA" id="ARBA00004651"/>
    </source>
</evidence>